<dbReference type="Proteomes" id="UP000234323">
    <property type="component" value="Unassembled WGS sequence"/>
</dbReference>
<dbReference type="PANTHER" id="PTHR46791">
    <property type="entry name" value="EXPRESSED PROTEIN"/>
    <property type="match status" value="1"/>
</dbReference>
<evidence type="ECO:0000259" key="1">
    <source>
        <dbReference type="Pfam" id="PF24764"/>
    </source>
</evidence>
<dbReference type="Pfam" id="PF24764">
    <property type="entry name" value="rva_4"/>
    <property type="match status" value="1"/>
</dbReference>
<gene>
    <name evidence="3" type="ORF">RhiirA4_304132</name>
    <name evidence="2" type="ORF">RhiirA5_258462</name>
</gene>
<protein>
    <recommendedName>
        <fullName evidence="1">Integrase core domain-containing protein</fullName>
    </recommendedName>
</protein>
<reference evidence="2 4" key="2">
    <citation type="submission" date="2017-09" db="EMBL/GenBank/DDBJ databases">
        <title>Extensive intraspecific genome diversity in a model arbuscular mycorrhizal fungus.</title>
        <authorList>
            <person name="Chen E.C."/>
            <person name="Morin E."/>
            <person name="Beaudet D."/>
            <person name="Noel J."/>
            <person name="Ndikumana S."/>
            <person name="Charron P."/>
            <person name="St-Onge C."/>
            <person name="Giorgi J."/>
            <person name="Grigoriev I.V."/>
            <person name="Roux C."/>
            <person name="Martin F.M."/>
            <person name="Corradi N."/>
        </authorList>
    </citation>
    <scope>NUCLEOTIDE SEQUENCE [LARGE SCALE GENOMIC DNA]</scope>
    <source>
        <strain evidence="2 4">A5</strain>
    </source>
</reference>
<dbReference type="VEuPathDB" id="FungiDB:RhiirFUN_019914"/>
<feature type="non-terminal residue" evidence="3">
    <location>
        <position position="125"/>
    </location>
</feature>
<dbReference type="EMBL" id="LLXJ01000272">
    <property type="protein sequence ID" value="PKC12038.1"/>
    <property type="molecule type" value="Genomic_DNA"/>
</dbReference>
<feature type="domain" description="Integrase core" evidence="1">
    <location>
        <begin position="1"/>
        <end position="105"/>
    </location>
</feature>
<comment type="caution">
    <text evidence="3">The sequence shown here is derived from an EMBL/GenBank/DDBJ whole genome shotgun (WGS) entry which is preliminary data.</text>
</comment>
<name>A0A2I1HLB1_9GLOM</name>
<keyword evidence="5" id="KW-1185">Reference proteome</keyword>
<dbReference type="EMBL" id="LLXI01003689">
    <property type="protein sequence ID" value="PKY59659.1"/>
    <property type="molecule type" value="Genomic_DNA"/>
</dbReference>
<evidence type="ECO:0000313" key="5">
    <source>
        <dbReference type="Proteomes" id="UP000234323"/>
    </source>
</evidence>
<sequence>MNEYRGEGRGSFIEGRSVHNQRIERLWVDLVKSVIKKYSSIFMYLEDRCGLNINNNVYLFCLHFVFLPRINENLKQWRVSWNNHKLRTEKHQTPIQLYTKGMIESGFRGMEDEVVDPNDYGIDWE</sequence>
<evidence type="ECO:0000313" key="3">
    <source>
        <dbReference type="EMBL" id="PKY59659.1"/>
    </source>
</evidence>
<reference evidence="3 5" key="1">
    <citation type="submission" date="2015-10" db="EMBL/GenBank/DDBJ databases">
        <title>Genome analyses suggest a sexual origin of heterokaryosis in a supposedly ancient asexual fungus.</title>
        <authorList>
            <person name="Ropars J."/>
            <person name="Sedzielewska K."/>
            <person name="Noel J."/>
            <person name="Charron P."/>
            <person name="Farinelli L."/>
            <person name="Marton T."/>
            <person name="Kruger M."/>
            <person name="Pelin A."/>
            <person name="Brachmann A."/>
            <person name="Corradi N."/>
        </authorList>
    </citation>
    <scope>NUCLEOTIDE SEQUENCE [LARGE SCALE GENOMIC DNA]</scope>
    <source>
        <strain evidence="3 5">A4</strain>
        <strain evidence="2 4">A5</strain>
    </source>
</reference>
<dbReference type="InterPro" id="IPR058913">
    <property type="entry name" value="Integrase_dom_put"/>
</dbReference>
<dbReference type="VEuPathDB" id="FungiDB:RhiirA1_324945"/>
<dbReference type="PANTHER" id="PTHR46791:SF5">
    <property type="entry name" value="CLR5 DOMAIN-CONTAINING PROTEIN-RELATED"/>
    <property type="match status" value="1"/>
</dbReference>
<dbReference type="AlphaFoldDB" id="A0A2I1HLB1"/>
<organism evidence="3 5">
    <name type="scientific">Rhizophagus irregularis</name>
    <dbReference type="NCBI Taxonomy" id="588596"/>
    <lineage>
        <taxon>Eukaryota</taxon>
        <taxon>Fungi</taxon>
        <taxon>Fungi incertae sedis</taxon>
        <taxon>Mucoromycota</taxon>
        <taxon>Glomeromycotina</taxon>
        <taxon>Glomeromycetes</taxon>
        <taxon>Glomerales</taxon>
        <taxon>Glomeraceae</taxon>
        <taxon>Rhizophagus</taxon>
    </lineage>
</organism>
<evidence type="ECO:0000313" key="2">
    <source>
        <dbReference type="EMBL" id="PKC12038.1"/>
    </source>
</evidence>
<evidence type="ECO:0000313" key="4">
    <source>
        <dbReference type="Proteomes" id="UP000232722"/>
    </source>
</evidence>
<accession>A0A2I1HLB1</accession>
<dbReference type="VEuPathDB" id="FungiDB:FUN_003517"/>
<dbReference type="Proteomes" id="UP000232722">
    <property type="component" value="Unassembled WGS sequence"/>
</dbReference>
<proteinExistence type="predicted"/>